<organism evidence="3 4">
    <name type="scientific">Seminavis robusta</name>
    <dbReference type="NCBI Taxonomy" id="568900"/>
    <lineage>
        <taxon>Eukaryota</taxon>
        <taxon>Sar</taxon>
        <taxon>Stramenopiles</taxon>
        <taxon>Ochrophyta</taxon>
        <taxon>Bacillariophyta</taxon>
        <taxon>Bacillariophyceae</taxon>
        <taxon>Bacillariophycidae</taxon>
        <taxon>Naviculales</taxon>
        <taxon>Naviculaceae</taxon>
        <taxon>Seminavis</taxon>
    </lineage>
</organism>
<sequence>MTENCTKRHSRQVIATTQCRRQRSRPLLLLLGFLLVVTALLLQASAAKAPSETKKPWQRQSVPIDQEFEDSPAQHRLEGLLALLSARPMLLFSAVVRIGIALGLELAMDAVLKTVVTPLLVASGIGALLAPATFLLEYAFQPLIHSIAFLVFDDNFVMATLETTGIQDRLVRKDHKNNPGVLEWHKMSFFEGFCTRYVVKSLTAWCLGWAGLCTIVPVVGHLLTAVLTGWLVAWDYVYVPLSGLGYIGPLQQFQTVWQHFSYFQWYGFWAVLIEEIPVLGPACHVYNVYSAAYFLEGLYSWRGVMDEDAATVATDFSQEL</sequence>
<proteinExistence type="predicted"/>
<evidence type="ECO:0000256" key="1">
    <source>
        <dbReference type="SAM" id="Phobius"/>
    </source>
</evidence>
<keyword evidence="2" id="KW-0732">Signal</keyword>
<feature type="chain" id="PRO_5040291324" evidence="2">
    <location>
        <begin position="40"/>
        <end position="320"/>
    </location>
</feature>
<keyword evidence="4" id="KW-1185">Reference proteome</keyword>
<evidence type="ECO:0000256" key="2">
    <source>
        <dbReference type="SAM" id="SignalP"/>
    </source>
</evidence>
<keyword evidence="1" id="KW-0472">Membrane</keyword>
<keyword evidence="1" id="KW-1133">Transmembrane helix</keyword>
<feature type="signal peptide" evidence="2">
    <location>
        <begin position="1"/>
        <end position="39"/>
    </location>
</feature>
<comment type="caution">
    <text evidence="3">The sequence shown here is derived from an EMBL/GenBank/DDBJ whole genome shotgun (WGS) entry which is preliminary data.</text>
</comment>
<reference evidence="3" key="1">
    <citation type="submission" date="2020-06" db="EMBL/GenBank/DDBJ databases">
        <authorList>
            <consortium name="Plant Systems Biology data submission"/>
        </authorList>
    </citation>
    <scope>NUCLEOTIDE SEQUENCE</scope>
    <source>
        <strain evidence="3">D6</strain>
    </source>
</reference>
<dbReference type="Proteomes" id="UP001153069">
    <property type="component" value="Unassembled WGS sequence"/>
</dbReference>
<keyword evidence="1" id="KW-0812">Transmembrane</keyword>
<evidence type="ECO:0000313" key="3">
    <source>
        <dbReference type="EMBL" id="CAB9499820.1"/>
    </source>
</evidence>
<gene>
    <name evidence="3" type="ORF">SEMRO_69_G038650.1</name>
</gene>
<feature type="transmembrane region" description="Helical" evidence="1">
    <location>
        <begin position="119"/>
        <end position="140"/>
    </location>
</feature>
<dbReference type="AlphaFoldDB" id="A0A9N8DFX9"/>
<dbReference type="EMBL" id="CAICTM010000068">
    <property type="protein sequence ID" value="CAB9499820.1"/>
    <property type="molecule type" value="Genomic_DNA"/>
</dbReference>
<name>A0A9N8DFX9_9STRA</name>
<accession>A0A9N8DFX9</accession>
<evidence type="ECO:0000313" key="4">
    <source>
        <dbReference type="Proteomes" id="UP001153069"/>
    </source>
</evidence>
<protein>
    <submittedName>
        <fullName evidence="3">Uncharacterized protein</fullName>
    </submittedName>
</protein>